<feature type="transmembrane region" description="Helical" evidence="2">
    <location>
        <begin position="24"/>
        <end position="45"/>
    </location>
</feature>
<comment type="caution">
    <text evidence="3">The sequence shown here is derived from an EMBL/GenBank/DDBJ whole genome shotgun (WGS) entry which is preliminary data.</text>
</comment>
<feature type="transmembrane region" description="Helical" evidence="2">
    <location>
        <begin position="51"/>
        <end position="71"/>
    </location>
</feature>
<keyword evidence="2" id="KW-0472">Membrane</keyword>
<feature type="transmembrane region" description="Helical" evidence="2">
    <location>
        <begin position="133"/>
        <end position="151"/>
    </location>
</feature>
<dbReference type="Pfam" id="PF11377">
    <property type="entry name" value="DUF3180"/>
    <property type="match status" value="1"/>
</dbReference>
<dbReference type="EMBL" id="JADBEB010000001">
    <property type="protein sequence ID" value="MBE1486518.1"/>
    <property type="molecule type" value="Genomic_DNA"/>
</dbReference>
<feature type="region of interest" description="Disordered" evidence="1">
    <location>
        <begin position="1"/>
        <end position="20"/>
    </location>
</feature>
<proteinExistence type="predicted"/>
<dbReference type="Proteomes" id="UP000649753">
    <property type="component" value="Unassembled WGS sequence"/>
</dbReference>
<dbReference type="InterPro" id="IPR021517">
    <property type="entry name" value="DUF3180"/>
</dbReference>
<evidence type="ECO:0008006" key="5">
    <source>
        <dbReference type="Google" id="ProtNLM"/>
    </source>
</evidence>
<accession>A0A927M6Y1</accession>
<keyword evidence="2" id="KW-0812">Transmembrane</keyword>
<sequence>MTERRPPTRGPAPEQGRMGPTRPATLVVAGLAAAAVAWLLVSSFYSRIPPLPWLPIVTLLGLAVLEGYAAANTRARIARKPGRDPVDPLAVARFVVLAKASALAGAIFAGFYAGLDAWLLIERTRAAANDVPAASAGLAASLALVGAALWLERSCRVPDRPDQDPDEDDRRRPDDL</sequence>
<protein>
    <recommendedName>
        <fullName evidence="5">DUF3180 domain-containing protein</fullName>
    </recommendedName>
</protein>
<evidence type="ECO:0000313" key="3">
    <source>
        <dbReference type="EMBL" id="MBE1486518.1"/>
    </source>
</evidence>
<name>A0A927M6Y1_9ACTN</name>
<organism evidence="3 4">
    <name type="scientific">Plantactinospora soyae</name>
    <dbReference type="NCBI Taxonomy" id="1544732"/>
    <lineage>
        <taxon>Bacteria</taxon>
        <taxon>Bacillati</taxon>
        <taxon>Actinomycetota</taxon>
        <taxon>Actinomycetes</taxon>
        <taxon>Micromonosporales</taxon>
        <taxon>Micromonosporaceae</taxon>
        <taxon>Plantactinospora</taxon>
    </lineage>
</organism>
<gene>
    <name evidence="3" type="ORF">H4W31_002156</name>
</gene>
<feature type="transmembrane region" description="Helical" evidence="2">
    <location>
        <begin position="91"/>
        <end position="113"/>
    </location>
</feature>
<keyword evidence="4" id="KW-1185">Reference proteome</keyword>
<evidence type="ECO:0000256" key="2">
    <source>
        <dbReference type="SAM" id="Phobius"/>
    </source>
</evidence>
<reference evidence="3" key="1">
    <citation type="submission" date="2020-10" db="EMBL/GenBank/DDBJ databases">
        <title>Sequencing the genomes of 1000 actinobacteria strains.</title>
        <authorList>
            <person name="Klenk H.-P."/>
        </authorList>
    </citation>
    <scope>NUCLEOTIDE SEQUENCE</scope>
    <source>
        <strain evidence="3">DSM 46832</strain>
    </source>
</reference>
<evidence type="ECO:0000313" key="4">
    <source>
        <dbReference type="Proteomes" id="UP000649753"/>
    </source>
</evidence>
<keyword evidence="2" id="KW-1133">Transmembrane helix</keyword>
<dbReference type="AlphaFoldDB" id="A0A927M6Y1"/>
<evidence type="ECO:0000256" key="1">
    <source>
        <dbReference type="SAM" id="MobiDB-lite"/>
    </source>
</evidence>
<feature type="region of interest" description="Disordered" evidence="1">
    <location>
        <begin position="156"/>
        <end position="176"/>
    </location>
</feature>